<keyword evidence="3" id="KW-1185">Reference proteome</keyword>
<gene>
    <name evidence="2" type="ORF">TPL01_18610</name>
</gene>
<sequence length="44" mass="4905">MFNEAIRVASITGSTAKPDFQRSEWTQLSSQFNEDSPADGRDVD</sequence>
<proteinExistence type="predicted"/>
<name>A0A512L8C5_9PROT</name>
<accession>A0A512L8C5</accession>
<evidence type="ECO:0000313" key="3">
    <source>
        <dbReference type="Proteomes" id="UP000321337"/>
    </source>
</evidence>
<dbReference type="AlphaFoldDB" id="A0A512L8C5"/>
<feature type="region of interest" description="Disordered" evidence="1">
    <location>
        <begin position="20"/>
        <end position="44"/>
    </location>
</feature>
<protein>
    <submittedName>
        <fullName evidence="2">Uncharacterized protein</fullName>
    </submittedName>
</protein>
<dbReference type="Proteomes" id="UP000321337">
    <property type="component" value="Unassembled WGS sequence"/>
</dbReference>
<feature type="compositionally biased region" description="Polar residues" evidence="1">
    <location>
        <begin position="23"/>
        <end position="34"/>
    </location>
</feature>
<comment type="caution">
    <text evidence="2">The sequence shown here is derived from an EMBL/GenBank/DDBJ whole genome shotgun (WGS) entry which is preliminary data.</text>
</comment>
<evidence type="ECO:0000313" key="2">
    <source>
        <dbReference type="EMBL" id="GEP30723.1"/>
    </source>
</evidence>
<organism evidence="2 3">
    <name type="scientific">Sulfuriferula plumbiphila</name>
    <dbReference type="NCBI Taxonomy" id="171865"/>
    <lineage>
        <taxon>Bacteria</taxon>
        <taxon>Pseudomonadati</taxon>
        <taxon>Pseudomonadota</taxon>
        <taxon>Betaproteobacteria</taxon>
        <taxon>Nitrosomonadales</taxon>
        <taxon>Sulfuricellaceae</taxon>
        <taxon>Sulfuriferula</taxon>
    </lineage>
</organism>
<evidence type="ECO:0000256" key="1">
    <source>
        <dbReference type="SAM" id="MobiDB-lite"/>
    </source>
</evidence>
<dbReference type="EMBL" id="BKAD01000018">
    <property type="protein sequence ID" value="GEP30723.1"/>
    <property type="molecule type" value="Genomic_DNA"/>
</dbReference>
<reference evidence="2 3" key="1">
    <citation type="submission" date="2019-07" db="EMBL/GenBank/DDBJ databases">
        <title>Whole genome shotgun sequence of Thiobacillus plumbophilus NBRC 107929.</title>
        <authorList>
            <person name="Hosoyama A."/>
            <person name="Uohara A."/>
            <person name="Ohji S."/>
            <person name="Ichikawa N."/>
        </authorList>
    </citation>
    <scope>NUCLEOTIDE SEQUENCE [LARGE SCALE GENOMIC DNA]</scope>
    <source>
        <strain evidence="2 3">NBRC 107929</strain>
    </source>
</reference>